<dbReference type="CDD" id="cd03785">
    <property type="entry name" value="GT28_MurG"/>
    <property type="match status" value="1"/>
</dbReference>
<evidence type="ECO:0000256" key="7">
    <source>
        <dbReference type="ARBA" id="ARBA00023136"/>
    </source>
</evidence>
<dbReference type="PANTHER" id="PTHR21015:SF22">
    <property type="entry name" value="GLYCOSYLTRANSFERASE"/>
    <property type="match status" value="1"/>
</dbReference>
<dbReference type="NCBIfam" id="TIGR01133">
    <property type="entry name" value="murG"/>
    <property type="match status" value="1"/>
</dbReference>
<evidence type="ECO:0000256" key="11">
    <source>
        <dbReference type="SAM" id="MobiDB-lite"/>
    </source>
</evidence>
<dbReference type="HAMAP" id="MF_00033">
    <property type="entry name" value="MurG"/>
    <property type="match status" value="1"/>
</dbReference>
<feature type="binding site" evidence="10">
    <location>
        <position position="331"/>
    </location>
    <ligand>
        <name>UDP-N-acetyl-alpha-D-glucosamine</name>
        <dbReference type="ChEBI" id="CHEBI:57705"/>
    </ligand>
</feature>
<evidence type="ECO:0000256" key="6">
    <source>
        <dbReference type="ARBA" id="ARBA00022984"/>
    </source>
</evidence>
<evidence type="ECO:0000256" key="8">
    <source>
        <dbReference type="ARBA" id="ARBA00023306"/>
    </source>
</evidence>
<dbReference type="GO" id="GO:0008360">
    <property type="term" value="P:regulation of cell shape"/>
    <property type="evidence" value="ECO:0007669"/>
    <property type="project" value="UniProtKB-KW"/>
</dbReference>
<evidence type="ECO:0000256" key="10">
    <source>
        <dbReference type="HAMAP-Rule" id="MF_00033"/>
    </source>
</evidence>
<comment type="caution">
    <text evidence="10">Lacks conserved residue(s) required for the propagation of feature annotation.</text>
</comment>
<dbReference type="GO" id="GO:0050511">
    <property type="term" value="F:undecaprenyldiphospho-muramoylpentapeptide beta-N-acetylglucosaminyltransferase activity"/>
    <property type="evidence" value="ECO:0007669"/>
    <property type="project" value="UniProtKB-UniRule"/>
</dbReference>
<keyword evidence="2 10" id="KW-0132">Cell division</keyword>
<keyword evidence="5 10" id="KW-0133">Cell shape</keyword>
<name>A0A538TMA0_UNCEI</name>
<evidence type="ECO:0000256" key="3">
    <source>
        <dbReference type="ARBA" id="ARBA00022676"/>
    </source>
</evidence>
<evidence type="ECO:0000256" key="5">
    <source>
        <dbReference type="ARBA" id="ARBA00022960"/>
    </source>
</evidence>
<keyword evidence="9 10" id="KW-0961">Cell wall biogenesis/degradation</keyword>
<evidence type="ECO:0000313" key="14">
    <source>
        <dbReference type="EMBL" id="TMQ64756.1"/>
    </source>
</evidence>
<keyword evidence="3 10" id="KW-0328">Glycosyltransferase</keyword>
<dbReference type="InterPro" id="IPR004276">
    <property type="entry name" value="GlycoTrans_28_N"/>
</dbReference>
<feature type="domain" description="Glycosyl transferase family 28 C-terminal" evidence="13">
    <location>
        <begin position="225"/>
        <end position="389"/>
    </location>
</feature>
<evidence type="ECO:0000256" key="4">
    <source>
        <dbReference type="ARBA" id="ARBA00022679"/>
    </source>
</evidence>
<feature type="domain" description="Glycosyltransferase family 28 N-terminal" evidence="12">
    <location>
        <begin position="39"/>
        <end position="178"/>
    </location>
</feature>
<feature type="region of interest" description="Disordered" evidence="11">
    <location>
        <begin position="1"/>
        <end position="29"/>
    </location>
</feature>
<gene>
    <name evidence="10 14" type="primary">murG</name>
    <name evidence="14" type="ORF">E6K79_06890</name>
</gene>
<dbReference type="Pfam" id="PF04101">
    <property type="entry name" value="Glyco_tran_28_C"/>
    <property type="match status" value="1"/>
</dbReference>
<keyword evidence="7 10" id="KW-0472">Membrane</keyword>
<proteinExistence type="inferred from homology"/>
<dbReference type="GO" id="GO:0005886">
    <property type="term" value="C:plasma membrane"/>
    <property type="evidence" value="ECO:0007669"/>
    <property type="project" value="UniProtKB-SubCell"/>
</dbReference>
<comment type="pathway">
    <text evidence="10">Cell wall biogenesis; peptidoglycan biosynthesis.</text>
</comment>
<evidence type="ECO:0000313" key="15">
    <source>
        <dbReference type="Proteomes" id="UP000317691"/>
    </source>
</evidence>
<keyword evidence="6 10" id="KW-0573">Peptidoglycan synthesis</keyword>
<dbReference type="Pfam" id="PF03033">
    <property type="entry name" value="Glyco_transf_28"/>
    <property type="match status" value="1"/>
</dbReference>
<dbReference type="Proteomes" id="UP000317691">
    <property type="component" value="Unassembled WGS sequence"/>
</dbReference>
<dbReference type="EC" id="2.4.1.227" evidence="10"/>
<dbReference type="UniPathway" id="UPA00219"/>
<keyword evidence="4 10" id="KW-0808">Transferase</keyword>
<feature type="compositionally biased region" description="Basic and acidic residues" evidence="11">
    <location>
        <begin position="13"/>
        <end position="29"/>
    </location>
</feature>
<keyword evidence="1 10" id="KW-1003">Cell membrane</keyword>
<sequence>MVSSSTSQVRWKPAFERPRSEGRPRSGVRVDDSARSVRILIAAGGTGGHVYPGIAIAEEWMRIHPDSTVTFVGTERGVEAKAVPAAGFAFRAIDARGFPRRPGLGMIRAAWGFGKSFVQVAGIIKDVKPHAVIATGGFVSGPVGLWARLLGIPLVLQEQNSVPGAANRWLSLIASQVHISFVESRNYFRRRNNLKVSGNPIRSSLLRGDRQSAYEWLGLDPSRRTLLVFGGSRGASSINRALSGALPRLSRVPQLQIVWQTGAEDFEASRARAKEISIPVRAFAYLDQMEKAYAVADLAVCRSGAMTITELTACGVPAILIPYPHAARDHQTQNARGLVERGAAEMIADKELTPDSLADQIEILFRDEQRLRRMGRNARAFSRTNAAERIVRSIGELPELSAAGSESPSGE</sequence>
<reference evidence="14 15" key="1">
    <citation type="journal article" date="2019" name="Nat. Microbiol.">
        <title>Mediterranean grassland soil C-N compound turnover is dependent on rainfall and depth, and is mediated by genomically divergent microorganisms.</title>
        <authorList>
            <person name="Diamond S."/>
            <person name="Andeer P.F."/>
            <person name="Li Z."/>
            <person name="Crits-Christoph A."/>
            <person name="Burstein D."/>
            <person name="Anantharaman K."/>
            <person name="Lane K.R."/>
            <person name="Thomas B.C."/>
            <person name="Pan C."/>
            <person name="Northen T.R."/>
            <person name="Banfield J.F."/>
        </authorList>
    </citation>
    <scope>NUCLEOTIDE SEQUENCE [LARGE SCALE GENOMIC DNA]</scope>
    <source>
        <strain evidence="14">WS_9</strain>
    </source>
</reference>
<dbReference type="GO" id="GO:0005975">
    <property type="term" value="P:carbohydrate metabolic process"/>
    <property type="evidence" value="ECO:0007669"/>
    <property type="project" value="InterPro"/>
</dbReference>
<feature type="binding site" evidence="10">
    <location>
        <position position="160"/>
    </location>
    <ligand>
        <name>UDP-N-acetyl-alpha-D-glucosamine</name>
        <dbReference type="ChEBI" id="CHEBI:57705"/>
    </ligand>
</feature>
<feature type="binding site" evidence="10">
    <location>
        <begin position="46"/>
        <end position="48"/>
    </location>
    <ligand>
        <name>UDP-N-acetyl-alpha-D-glucosamine</name>
        <dbReference type="ChEBI" id="CHEBI:57705"/>
    </ligand>
</feature>
<dbReference type="GO" id="GO:0071555">
    <property type="term" value="P:cell wall organization"/>
    <property type="evidence" value="ECO:0007669"/>
    <property type="project" value="UniProtKB-KW"/>
</dbReference>
<comment type="caution">
    <text evidence="14">The sequence shown here is derived from an EMBL/GenBank/DDBJ whole genome shotgun (WGS) entry which is preliminary data.</text>
</comment>
<evidence type="ECO:0000259" key="12">
    <source>
        <dbReference type="Pfam" id="PF03033"/>
    </source>
</evidence>
<dbReference type="PANTHER" id="PTHR21015">
    <property type="entry name" value="UDP-N-ACETYLGLUCOSAMINE--N-ACETYLMURAMYL-(PENTAPEPTIDE) PYROPHOSPHORYL-UNDECAPRENOL N-ACETYLGLUCOSAMINE TRANSFERASE 1"/>
    <property type="match status" value="1"/>
</dbReference>
<dbReference type="InterPro" id="IPR007235">
    <property type="entry name" value="Glyco_trans_28_C"/>
</dbReference>
<feature type="binding site" evidence="10">
    <location>
        <position position="232"/>
    </location>
    <ligand>
        <name>UDP-N-acetyl-alpha-D-glucosamine</name>
        <dbReference type="ChEBI" id="CHEBI:57705"/>
    </ligand>
</feature>
<keyword evidence="8 10" id="KW-0131">Cell cycle</keyword>
<dbReference type="AlphaFoldDB" id="A0A538TMA0"/>
<dbReference type="GO" id="GO:0009252">
    <property type="term" value="P:peptidoglycan biosynthetic process"/>
    <property type="evidence" value="ECO:0007669"/>
    <property type="project" value="UniProtKB-UniRule"/>
</dbReference>
<evidence type="ECO:0000256" key="1">
    <source>
        <dbReference type="ARBA" id="ARBA00022475"/>
    </source>
</evidence>
<comment type="catalytic activity">
    <reaction evidence="10">
        <text>di-trans,octa-cis-undecaprenyl diphospho-N-acetyl-alpha-D-muramoyl-L-alanyl-D-glutamyl-meso-2,6-diaminopimeloyl-D-alanyl-D-alanine + UDP-N-acetyl-alpha-D-glucosamine = di-trans,octa-cis-undecaprenyl diphospho-[N-acetyl-alpha-D-glucosaminyl-(1-&gt;4)]-N-acetyl-alpha-D-muramoyl-L-alanyl-D-glutamyl-meso-2,6-diaminopimeloyl-D-alanyl-D-alanine + UDP + H(+)</text>
        <dbReference type="Rhea" id="RHEA:31227"/>
        <dbReference type="ChEBI" id="CHEBI:15378"/>
        <dbReference type="ChEBI" id="CHEBI:57705"/>
        <dbReference type="ChEBI" id="CHEBI:58223"/>
        <dbReference type="ChEBI" id="CHEBI:61387"/>
        <dbReference type="ChEBI" id="CHEBI:61388"/>
        <dbReference type="EC" id="2.4.1.227"/>
    </reaction>
</comment>
<dbReference type="GO" id="GO:0051301">
    <property type="term" value="P:cell division"/>
    <property type="evidence" value="ECO:0007669"/>
    <property type="project" value="UniProtKB-KW"/>
</dbReference>
<dbReference type="SUPFAM" id="SSF53756">
    <property type="entry name" value="UDP-Glycosyltransferase/glycogen phosphorylase"/>
    <property type="match status" value="1"/>
</dbReference>
<evidence type="ECO:0000256" key="2">
    <source>
        <dbReference type="ARBA" id="ARBA00022618"/>
    </source>
</evidence>
<accession>A0A538TMA0</accession>
<comment type="subcellular location">
    <subcellularLocation>
        <location evidence="10">Cell membrane</location>
        <topology evidence="10">Peripheral membrane protein</topology>
        <orientation evidence="10">Cytoplasmic side</orientation>
    </subcellularLocation>
</comment>
<protein>
    <recommendedName>
        <fullName evidence="10">UDP-N-acetylglucosamine--N-acetylmuramyl-(pentapeptide) pyrophosphoryl-undecaprenol N-acetylglucosamine transferase</fullName>
        <ecNumber evidence="10">2.4.1.227</ecNumber>
    </recommendedName>
    <alternativeName>
        <fullName evidence="10">Undecaprenyl-PP-MurNAc-pentapeptide-UDPGlcNAc GlcNAc transferase</fullName>
    </alternativeName>
</protein>
<organism evidence="14 15">
    <name type="scientific">Eiseniibacteriota bacterium</name>
    <dbReference type="NCBI Taxonomy" id="2212470"/>
    <lineage>
        <taxon>Bacteria</taxon>
        <taxon>Candidatus Eiseniibacteriota</taxon>
    </lineage>
</organism>
<dbReference type="InterPro" id="IPR006009">
    <property type="entry name" value="GlcNAc_MurG"/>
</dbReference>
<dbReference type="GO" id="GO:0051991">
    <property type="term" value="F:UDP-N-acetyl-D-glucosamine:N-acetylmuramoyl-L-alanyl-D-glutamyl-meso-2,6-diaminopimelyl-D-alanyl-D-alanine-diphosphoundecaprenol 4-beta-N-acetylglucosaminlytransferase activity"/>
    <property type="evidence" value="ECO:0007669"/>
    <property type="project" value="RHEA"/>
</dbReference>
<dbReference type="EMBL" id="VBOZ01000017">
    <property type="protein sequence ID" value="TMQ64756.1"/>
    <property type="molecule type" value="Genomic_DNA"/>
</dbReference>
<evidence type="ECO:0000259" key="13">
    <source>
        <dbReference type="Pfam" id="PF04101"/>
    </source>
</evidence>
<comment type="function">
    <text evidence="10">Cell wall formation. Catalyzes the transfer of a GlcNAc subunit on undecaprenyl-pyrophosphoryl-MurNAc-pentapeptide (lipid intermediate I) to form undecaprenyl-pyrophosphoryl-MurNAc-(pentapeptide)GlcNAc (lipid intermediate II).</text>
</comment>
<evidence type="ECO:0000256" key="9">
    <source>
        <dbReference type="ARBA" id="ARBA00023316"/>
    </source>
</evidence>
<dbReference type="Gene3D" id="3.40.50.2000">
    <property type="entry name" value="Glycogen Phosphorylase B"/>
    <property type="match status" value="2"/>
</dbReference>
<comment type="similarity">
    <text evidence="10">Belongs to the glycosyltransferase 28 family. MurG subfamily.</text>
</comment>
<feature type="binding site" evidence="10">
    <location>
        <position position="202"/>
    </location>
    <ligand>
        <name>UDP-N-acetyl-alpha-D-glucosamine</name>
        <dbReference type="ChEBI" id="CHEBI:57705"/>
    </ligand>
</feature>